<dbReference type="SUPFAM" id="SSF54523">
    <property type="entry name" value="Pili subunits"/>
    <property type="match status" value="1"/>
</dbReference>
<reference evidence="7 8" key="1">
    <citation type="journal article" date="2016" name="Nat. Commun.">
        <title>Thousands of microbial genomes shed light on interconnected biogeochemical processes in an aquifer system.</title>
        <authorList>
            <person name="Anantharaman K."/>
            <person name="Brown C.T."/>
            <person name="Hug L.A."/>
            <person name="Sharon I."/>
            <person name="Castelle C.J."/>
            <person name="Probst A.J."/>
            <person name="Thomas B.C."/>
            <person name="Singh A."/>
            <person name="Wilkins M.J."/>
            <person name="Karaoz U."/>
            <person name="Brodie E.L."/>
            <person name="Williams K.H."/>
            <person name="Hubbard S.S."/>
            <person name="Banfield J.F."/>
        </authorList>
    </citation>
    <scope>NUCLEOTIDE SEQUENCE [LARGE SCALE GENOMIC DNA]</scope>
</reference>
<dbReference type="AlphaFoldDB" id="A0A1F7J5L5"/>
<dbReference type="Proteomes" id="UP000178558">
    <property type="component" value="Unassembled WGS sequence"/>
</dbReference>
<keyword evidence="5 6" id="KW-0472">Membrane</keyword>
<evidence type="ECO:0000313" key="8">
    <source>
        <dbReference type="Proteomes" id="UP000178558"/>
    </source>
</evidence>
<keyword evidence="3 6" id="KW-0812">Transmembrane</keyword>
<proteinExistence type="predicted"/>
<keyword evidence="2" id="KW-0488">Methylation</keyword>
<comment type="subcellular location">
    <subcellularLocation>
        <location evidence="1">Membrane</location>
        <topology evidence="1">Single-pass membrane protein</topology>
    </subcellularLocation>
</comment>
<organism evidence="7 8">
    <name type="scientific">Candidatus Roizmanbacteria bacterium RIFCSPLOWO2_01_FULL_40_42</name>
    <dbReference type="NCBI Taxonomy" id="1802066"/>
    <lineage>
        <taxon>Bacteria</taxon>
        <taxon>Candidatus Roizmaniibacteriota</taxon>
    </lineage>
</organism>
<evidence type="ECO:0000256" key="5">
    <source>
        <dbReference type="ARBA" id="ARBA00023136"/>
    </source>
</evidence>
<evidence type="ECO:0000256" key="3">
    <source>
        <dbReference type="ARBA" id="ARBA00022692"/>
    </source>
</evidence>
<dbReference type="EMBL" id="MGAQ01000010">
    <property type="protein sequence ID" value="OGK50905.1"/>
    <property type="molecule type" value="Genomic_DNA"/>
</dbReference>
<evidence type="ECO:0000313" key="7">
    <source>
        <dbReference type="EMBL" id="OGK50905.1"/>
    </source>
</evidence>
<dbReference type="GO" id="GO:0016020">
    <property type="term" value="C:membrane"/>
    <property type="evidence" value="ECO:0007669"/>
    <property type="project" value="UniProtKB-SubCell"/>
</dbReference>
<keyword evidence="4 6" id="KW-1133">Transmembrane helix</keyword>
<dbReference type="PANTHER" id="PTHR30093">
    <property type="entry name" value="GENERAL SECRETION PATHWAY PROTEIN G"/>
    <property type="match status" value="1"/>
</dbReference>
<accession>A0A1F7J5L5</accession>
<dbReference type="InterPro" id="IPR045584">
    <property type="entry name" value="Pilin-like"/>
</dbReference>
<dbReference type="Pfam" id="PF07963">
    <property type="entry name" value="N_methyl"/>
    <property type="match status" value="1"/>
</dbReference>
<dbReference type="PANTHER" id="PTHR30093:SF44">
    <property type="entry name" value="TYPE II SECRETION SYSTEM CORE PROTEIN G"/>
    <property type="match status" value="1"/>
</dbReference>
<gene>
    <name evidence="7" type="ORF">A3B50_01350</name>
</gene>
<dbReference type="Gene3D" id="3.30.700.10">
    <property type="entry name" value="Glycoprotein, Type 4 Pilin"/>
    <property type="match status" value="1"/>
</dbReference>
<comment type="caution">
    <text evidence="7">The sequence shown here is derived from an EMBL/GenBank/DDBJ whole genome shotgun (WGS) entry which is preliminary data.</text>
</comment>
<sequence length="125" mass="13540">MRKAFTLLELLVVIGIIAVLVSLGTFSYTTAQKKARDTKRKGDLHAIQNSLEQYYSICGFVYPVPGGSSYTSIVCTSPSMAIMPTVPSDPRATPYICSGCTNSEYSLCGTMESESPTSYCVTNQQ</sequence>
<dbReference type="InterPro" id="IPR012902">
    <property type="entry name" value="N_methyl_site"/>
</dbReference>
<evidence type="ECO:0000256" key="1">
    <source>
        <dbReference type="ARBA" id="ARBA00004167"/>
    </source>
</evidence>
<evidence type="ECO:0000256" key="6">
    <source>
        <dbReference type="SAM" id="Phobius"/>
    </source>
</evidence>
<dbReference type="NCBIfam" id="TIGR02532">
    <property type="entry name" value="IV_pilin_GFxxxE"/>
    <property type="match status" value="1"/>
</dbReference>
<feature type="transmembrane region" description="Helical" evidence="6">
    <location>
        <begin position="6"/>
        <end position="31"/>
    </location>
</feature>
<protein>
    <recommendedName>
        <fullName evidence="9">Type II secretion system protein GspG C-terminal domain-containing protein</fullName>
    </recommendedName>
</protein>
<name>A0A1F7J5L5_9BACT</name>
<evidence type="ECO:0000256" key="2">
    <source>
        <dbReference type="ARBA" id="ARBA00022481"/>
    </source>
</evidence>
<evidence type="ECO:0008006" key="9">
    <source>
        <dbReference type="Google" id="ProtNLM"/>
    </source>
</evidence>
<evidence type="ECO:0000256" key="4">
    <source>
        <dbReference type="ARBA" id="ARBA00022989"/>
    </source>
</evidence>